<dbReference type="SUPFAM" id="SSF56219">
    <property type="entry name" value="DNase I-like"/>
    <property type="match status" value="1"/>
</dbReference>
<dbReference type="InterPro" id="IPR005135">
    <property type="entry name" value="Endo/exonuclease/phosphatase"/>
</dbReference>
<name>A0A409YR15_9AGAR</name>
<dbReference type="Pfam" id="PF14529">
    <property type="entry name" value="Exo_endo_phos_2"/>
    <property type="match status" value="1"/>
</dbReference>
<organism evidence="2 3">
    <name type="scientific">Gymnopilus dilepis</name>
    <dbReference type="NCBI Taxonomy" id="231916"/>
    <lineage>
        <taxon>Eukaryota</taxon>
        <taxon>Fungi</taxon>
        <taxon>Dikarya</taxon>
        <taxon>Basidiomycota</taxon>
        <taxon>Agaricomycotina</taxon>
        <taxon>Agaricomycetes</taxon>
        <taxon>Agaricomycetidae</taxon>
        <taxon>Agaricales</taxon>
        <taxon>Agaricineae</taxon>
        <taxon>Hymenogastraceae</taxon>
        <taxon>Gymnopilus</taxon>
    </lineage>
</organism>
<proteinExistence type="predicted"/>
<dbReference type="Gene3D" id="3.60.10.10">
    <property type="entry name" value="Endonuclease/exonuclease/phosphatase"/>
    <property type="match status" value="1"/>
</dbReference>
<dbReference type="InParanoid" id="A0A409YR15"/>
<dbReference type="GO" id="GO:0003824">
    <property type="term" value="F:catalytic activity"/>
    <property type="evidence" value="ECO:0007669"/>
    <property type="project" value="InterPro"/>
</dbReference>
<gene>
    <name evidence="2" type="ORF">CVT26_011305</name>
</gene>
<feature type="domain" description="Endonuclease/exonuclease/phosphatase" evidence="1">
    <location>
        <begin position="130"/>
        <end position="217"/>
    </location>
</feature>
<reference evidence="2 3" key="1">
    <citation type="journal article" date="2018" name="Evol. Lett.">
        <title>Horizontal gene cluster transfer increased hallucinogenic mushroom diversity.</title>
        <authorList>
            <person name="Reynolds H.T."/>
            <person name="Vijayakumar V."/>
            <person name="Gluck-Thaler E."/>
            <person name="Korotkin H.B."/>
            <person name="Matheny P.B."/>
            <person name="Slot J.C."/>
        </authorList>
    </citation>
    <scope>NUCLEOTIDE SEQUENCE [LARGE SCALE GENOMIC DNA]</scope>
    <source>
        <strain evidence="2 3">SRW20</strain>
    </source>
</reference>
<evidence type="ECO:0000313" key="3">
    <source>
        <dbReference type="Proteomes" id="UP000284706"/>
    </source>
</evidence>
<evidence type="ECO:0000259" key="1">
    <source>
        <dbReference type="Pfam" id="PF14529"/>
    </source>
</evidence>
<dbReference type="OrthoDB" id="412006at2759"/>
<dbReference type="Proteomes" id="UP000284706">
    <property type="component" value="Unassembled WGS sequence"/>
</dbReference>
<evidence type="ECO:0000313" key="2">
    <source>
        <dbReference type="EMBL" id="PPR05445.1"/>
    </source>
</evidence>
<dbReference type="AlphaFoldDB" id="A0A409YR15"/>
<accession>A0A409YR15</accession>
<protein>
    <recommendedName>
        <fullName evidence="1">Endonuclease/exonuclease/phosphatase domain-containing protein</fullName>
    </recommendedName>
</protein>
<keyword evidence="3" id="KW-1185">Reference proteome</keyword>
<dbReference type="EMBL" id="NHYE01000481">
    <property type="protein sequence ID" value="PPR05445.1"/>
    <property type="molecule type" value="Genomic_DNA"/>
</dbReference>
<sequence>MDAFLESNVNLFDIVFIQEPPWRHIRSAPSAHNKEGEDVVGPPMHPAWKLLMRPPQNGVPPRVIAYVSTRLNSWRPAIRRDLVDHRDLLLLSLFSEGSITYLLNVYSDEEHTAICFLADKQDDIPQLDYMGGDFNCHSSVWDGNVPHHRTTAISLLDSAASLGLDLALPLDPGPTHYPHDRRLRPSVIDLVFVHPDAALSSSVQRLTDLRGPSDHVPLGTSVPVGTASRTALPVKLPDDSVEQFLSDVSDAIKAIDVAMLAPTTPDQVEALAQAIASAFRGAWDTHAREVFHTNRTKPWWNAECKAAIAKYRETGSPADFNAFRKVCRKVKCAFFDARISEIATTNKRPWDLMNWIQQRKLPPADAITYNGRP</sequence>
<comment type="caution">
    <text evidence="2">The sequence shown here is derived from an EMBL/GenBank/DDBJ whole genome shotgun (WGS) entry which is preliminary data.</text>
</comment>
<dbReference type="STRING" id="231916.A0A409YR15"/>
<dbReference type="InterPro" id="IPR036691">
    <property type="entry name" value="Endo/exonu/phosph_ase_sf"/>
</dbReference>
<feature type="non-terminal residue" evidence="2">
    <location>
        <position position="373"/>
    </location>
</feature>